<comment type="caution">
    <text evidence="5">The sequence shown here is derived from an EMBL/GenBank/DDBJ whole genome shotgun (WGS) entry which is preliminary data.</text>
</comment>
<sequence length="328" mass="38240">MENNTNNINMRPYAGEVDLEAIANLINFCDATYQLDQKTSVSELRDDFNTPSFDQESDICLWENIDKKLIGFGSLWITEPSDSIDGYLSIYVHPNLKNSALQSEIIRWGESRMRQVRQERGFEVKLRSRCRDSFSERIVTLKNRDFTIDRYFLRMERSLSEQIPQPDFPEGFTWRQTNPEQDVIKWMELFNDSFQDHWNHHDVTLENLQHWLKSENYRSDLDLIAVDSNGKFVACCYGEIFPEDNLHKEYKEGWISIVATRREFRRMGIGKAILLSNLHQLKAAGMDVAKLGVDADNPNGALGLYESIGFRKIYTTLCFVKDVSYEDV</sequence>
<dbReference type="SUPFAM" id="SSF55729">
    <property type="entry name" value="Acyl-CoA N-acyltransferases (Nat)"/>
    <property type="match status" value="2"/>
</dbReference>
<protein>
    <recommendedName>
        <fullName evidence="3">N-acetyltransferase domain-containing protein</fullName>
    </recommendedName>
</protein>
<dbReference type="RefSeq" id="WP_027841729.1">
    <property type="nucleotide sequence ID" value="NZ_LMTZ01000148.1"/>
</dbReference>
<dbReference type="PANTHER" id="PTHR43072">
    <property type="entry name" value="N-ACETYLTRANSFERASE"/>
    <property type="match status" value="1"/>
</dbReference>
<dbReference type="CDD" id="cd04301">
    <property type="entry name" value="NAT_SF"/>
    <property type="match status" value="1"/>
</dbReference>
<dbReference type="OrthoDB" id="9799092at2"/>
<keyword evidence="2" id="KW-0012">Acyltransferase</keyword>
<name>A0A0V7ZER1_9CYAN</name>
<organism evidence="5 6">
    <name type="scientific">Mastigocoleus testarum BC008</name>
    <dbReference type="NCBI Taxonomy" id="371196"/>
    <lineage>
        <taxon>Bacteria</taxon>
        <taxon>Bacillati</taxon>
        <taxon>Cyanobacteriota</taxon>
        <taxon>Cyanophyceae</taxon>
        <taxon>Nostocales</taxon>
        <taxon>Hapalosiphonaceae</taxon>
        <taxon>Mastigocoleus</taxon>
    </lineage>
</organism>
<evidence type="ECO:0000313" key="5">
    <source>
        <dbReference type="EMBL" id="KST62892.1"/>
    </source>
</evidence>
<evidence type="ECO:0000256" key="2">
    <source>
        <dbReference type="ARBA" id="ARBA00023315"/>
    </source>
</evidence>
<reference evidence="5 6" key="1">
    <citation type="journal article" date="2015" name="Genome Announc.">
        <title>Draft Genome of the Euendolithic (true boring) Cyanobacterium Mastigocoleus testarum strain BC008.</title>
        <authorList>
            <person name="Guida B.S."/>
            <person name="Garcia-Pichel F."/>
        </authorList>
    </citation>
    <scope>NUCLEOTIDE SEQUENCE [LARGE SCALE GENOMIC DNA]</scope>
    <source>
        <strain evidence="5 6">BC008</strain>
    </source>
</reference>
<gene>
    <name evidence="4" type="ORF">BC008_10985</name>
    <name evidence="5" type="ORF">BC008_11270</name>
</gene>
<feature type="domain" description="N-acetyltransferase" evidence="3">
    <location>
        <begin position="172"/>
        <end position="328"/>
    </location>
</feature>
<dbReference type="Proteomes" id="UP000053372">
    <property type="component" value="Unassembled WGS sequence"/>
</dbReference>
<dbReference type="EMBL" id="LMTZ01000149">
    <property type="protein sequence ID" value="KST62840.1"/>
    <property type="molecule type" value="Genomic_DNA"/>
</dbReference>
<dbReference type="GO" id="GO:0016747">
    <property type="term" value="F:acyltransferase activity, transferring groups other than amino-acyl groups"/>
    <property type="evidence" value="ECO:0007669"/>
    <property type="project" value="InterPro"/>
</dbReference>
<dbReference type="PANTHER" id="PTHR43072:SF23">
    <property type="entry name" value="UPF0039 PROTEIN C11D3.02C"/>
    <property type="match status" value="1"/>
</dbReference>
<evidence type="ECO:0000313" key="6">
    <source>
        <dbReference type="Proteomes" id="UP000053372"/>
    </source>
</evidence>
<dbReference type="InterPro" id="IPR016181">
    <property type="entry name" value="Acyl_CoA_acyltransferase"/>
</dbReference>
<keyword evidence="6" id="KW-1185">Reference proteome</keyword>
<evidence type="ECO:0000256" key="1">
    <source>
        <dbReference type="ARBA" id="ARBA00022679"/>
    </source>
</evidence>
<proteinExistence type="predicted"/>
<accession>A0A0V7ZER1</accession>
<dbReference type="InterPro" id="IPR000182">
    <property type="entry name" value="GNAT_dom"/>
</dbReference>
<dbReference type="AlphaFoldDB" id="A0A0V7ZER1"/>
<dbReference type="Pfam" id="PF00583">
    <property type="entry name" value="Acetyltransf_1"/>
    <property type="match status" value="1"/>
</dbReference>
<dbReference type="Gene3D" id="3.40.630.30">
    <property type="match status" value="1"/>
</dbReference>
<keyword evidence="1" id="KW-0808">Transferase</keyword>
<evidence type="ECO:0000313" key="4">
    <source>
        <dbReference type="EMBL" id="KST62840.1"/>
    </source>
</evidence>
<dbReference type="EMBL" id="LMTZ01000148">
    <property type="protein sequence ID" value="KST62892.1"/>
    <property type="molecule type" value="Genomic_DNA"/>
</dbReference>
<evidence type="ECO:0000259" key="3">
    <source>
        <dbReference type="PROSITE" id="PS51186"/>
    </source>
</evidence>
<dbReference type="PROSITE" id="PS51186">
    <property type="entry name" value="GNAT"/>
    <property type="match status" value="1"/>
</dbReference>